<reference evidence="2" key="1">
    <citation type="submission" date="2020-05" db="EMBL/GenBank/DDBJ databases">
        <title>Mycena genomes resolve the evolution of fungal bioluminescence.</title>
        <authorList>
            <person name="Tsai I.J."/>
        </authorList>
    </citation>
    <scope>NUCLEOTIDE SEQUENCE</scope>
    <source>
        <strain evidence="2">160909Yilan</strain>
    </source>
</reference>
<evidence type="ECO:0000256" key="1">
    <source>
        <dbReference type="SAM" id="MobiDB-lite"/>
    </source>
</evidence>
<dbReference type="OrthoDB" id="2965731at2759"/>
<evidence type="ECO:0000313" key="3">
    <source>
        <dbReference type="Proteomes" id="UP000623467"/>
    </source>
</evidence>
<dbReference type="EMBL" id="JACAZH010000001">
    <property type="protein sequence ID" value="KAF7376765.1"/>
    <property type="molecule type" value="Genomic_DNA"/>
</dbReference>
<accession>A0A8H7DJQ8</accession>
<feature type="region of interest" description="Disordered" evidence="1">
    <location>
        <begin position="1"/>
        <end position="107"/>
    </location>
</feature>
<keyword evidence="3" id="KW-1185">Reference proteome</keyword>
<comment type="caution">
    <text evidence="2">The sequence shown here is derived from an EMBL/GenBank/DDBJ whole genome shotgun (WGS) entry which is preliminary data.</text>
</comment>
<protein>
    <submittedName>
        <fullName evidence="2">Uncharacterized protein</fullName>
    </submittedName>
</protein>
<sequence length="287" mass="32089">MGRKGVKGSPVGTASPERAARKREIAARYRSRPEVREKQRLRMAEKRAAIKARRRQWDPPPKATRALGQSAASSSIPPPVERSAASPDPSPSTPSIPAECGDRTDVSSLTPAEQIALTVLAGMARVRTEETVMPPMIRSSPEPPDHVHLRAESPSRDSSVAAVWNEPMNHPTSDAEYWIEHRNKPLPPYITPETAFQKKMRRELGTVGPLTPVQMAQIQAYRLGPRSANLAKHMKDLKVKLKSAPFLSLARWESVRSWLDNHLEYDTEWDEDVRRDLADMQQNMTSG</sequence>
<dbReference type="AlphaFoldDB" id="A0A8H7DJQ8"/>
<proteinExistence type="predicted"/>
<name>A0A8H7DJQ8_9AGAR</name>
<evidence type="ECO:0000313" key="2">
    <source>
        <dbReference type="EMBL" id="KAF7376765.1"/>
    </source>
</evidence>
<dbReference type="Proteomes" id="UP000623467">
    <property type="component" value="Unassembled WGS sequence"/>
</dbReference>
<gene>
    <name evidence="2" type="ORF">MSAN_00093800</name>
</gene>
<organism evidence="2 3">
    <name type="scientific">Mycena sanguinolenta</name>
    <dbReference type="NCBI Taxonomy" id="230812"/>
    <lineage>
        <taxon>Eukaryota</taxon>
        <taxon>Fungi</taxon>
        <taxon>Dikarya</taxon>
        <taxon>Basidiomycota</taxon>
        <taxon>Agaricomycotina</taxon>
        <taxon>Agaricomycetes</taxon>
        <taxon>Agaricomycetidae</taxon>
        <taxon>Agaricales</taxon>
        <taxon>Marasmiineae</taxon>
        <taxon>Mycenaceae</taxon>
        <taxon>Mycena</taxon>
    </lineage>
</organism>
<feature type="compositionally biased region" description="Basic and acidic residues" evidence="1">
    <location>
        <begin position="18"/>
        <end position="48"/>
    </location>
</feature>